<dbReference type="AlphaFoldDB" id="A0A9D2LR31"/>
<protein>
    <recommendedName>
        <fullName evidence="4">SH3 domain-containing protein</fullName>
    </recommendedName>
</protein>
<proteinExistence type="predicted"/>
<evidence type="ECO:0000256" key="1">
    <source>
        <dbReference type="SAM" id="SignalP"/>
    </source>
</evidence>
<name>A0A9D2LR31_9FIRM</name>
<dbReference type="Proteomes" id="UP000823842">
    <property type="component" value="Unassembled WGS sequence"/>
</dbReference>
<dbReference type="EMBL" id="DWYZ01000070">
    <property type="protein sequence ID" value="HJB27782.1"/>
    <property type="molecule type" value="Genomic_DNA"/>
</dbReference>
<feature type="chain" id="PRO_5038592742" description="SH3 domain-containing protein" evidence="1">
    <location>
        <begin position="27"/>
        <end position="211"/>
    </location>
</feature>
<keyword evidence="1" id="KW-0732">Signal</keyword>
<reference evidence="2" key="1">
    <citation type="journal article" date="2021" name="PeerJ">
        <title>Extensive microbial diversity within the chicken gut microbiome revealed by metagenomics and culture.</title>
        <authorList>
            <person name="Gilroy R."/>
            <person name="Ravi A."/>
            <person name="Getino M."/>
            <person name="Pursley I."/>
            <person name="Horton D.L."/>
            <person name="Alikhan N.F."/>
            <person name="Baker D."/>
            <person name="Gharbi K."/>
            <person name="Hall N."/>
            <person name="Watson M."/>
            <person name="Adriaenssens E.M."/>
            <person name="Foster-Nyarko E."/>
            <person name="Jarju S."/>
            <person name="Secka A."/>
            <person name="Antonio M."/>
            <person name="Oren A."/>
            <person name="Chaudhuri R.R."/>
            <person name="La Ragione R."/>
            <person name="Hildebrand F."/>
            <person name="Pallen M.J."/>
        </authorList>
    </citation>
    <scope>NUCLEOTIDE SEQUENCE</scope>
    <source>
        <strain evidence="2">ChiSjej1B19-5720</strain>
    </source>
</reference>
<evidence type="ECO:0008006" key="4">
    <source>
        <dbReference type="Google" id="ProtNLM"/>
    </source>
</evidence>
<evidence type="ECO:0000313" key="2">
    <source>
        <dbReference type="EMBL" id="HJB27782.1"/>
    </source>
</evidence>
<feature type="signal peptide" evidence="1">
    <location>
        <begin position="1"/>
        <end position="26"/>
    </location>
</feature>
<sequence length="211" mass="23058">MRIRKGKILALGMLAMLPAVSHKAYAAPLDAEAILNEYIRSLSGYEEGITSAPYGREAYVNVPCITLYRGEAGGNEELDIPMGDTVEVLRIYEDGGAVIRYGESKGTCDAWELDSEPIIEEVTEYMYVNENTDIFCWPDQAADVDGFLLSGELVTKTGGLPNGWARIENPATGEPGYVPGDALYASKEVSEIYWEGALLEEYTDYGQEGCA</sequence>
<organism evidence="2 3">
    <name type="scientific">Candidatus Blautia faecavium</name>
    <dbReference type="NCBI Taxonomy" id="2838487"/>
    <lineage>
        <taxon>Bacteria</taxon>
        <taxon>Bacillati</taxon>
        <taxon>Bacillota</taxon>
        <taxon>Clostridia</taxon>
        <taxon>Lachnospirales</taxon>
        <taxon>Lachnospiraceae</taxon>
        <taxon>Blautia</taxon>
    </lineage>
</organism>
<reference evidence="2" key="2">
    <citation type="submission" date="2021-04" db="EMBL/GenBank/DDBJ databases">
        <authorList>
            <person name="Gilroy R."/>
        </authorList>
    </citation>
    <scope>NUCLEOTIDE SEQUENCE</scope>
    <source>
        <strain evidence="2">ChiSjej1B19-5720</strain>
    </source>
</reference>
<evidence type="ECO:0000313" key="3">
    <source>
        <dbReference type="Proteomes" id="UP000823842"/>
    </source>
</evidence>
<gene>
    <name evidence="2" type="ORF">IAA06_03185</name>
</gene>
<comment type="caution">
    <text evidence="2">The sequence shown here is derived from an EMBL/GenBank/DDBJ whole genome shotgun (WGS) entry which is preliminary data.</text>
</comment>
<accession>A0A9D2LR31</accession>